<evidence type="ECO:0000313" key="1">
    <source>
        <dbReference type="EMBL" id="KAK3088674.1"/>
    </source>
</evidence>
<sequence length="474" mass="55378">MAQNMAEHIIQNTYTNDSLYQSYIRTQNGKVHVTDFRMLDEEAYKCNVSLKVPRPVNSFTNHYKRPQEIPPHRMLVTLGENLDRVDRVYQRCLWEDCLDDKGIIRPDYVLKWFNKGLLAYCESLKHSKHKEKLQNELKCDFLEISTETHKDKTIYVQITMGNDENDIDKTSFKINFVPTLTLRHLPNQIKLRAPFPDRQQYFENRDNFRKDVLSDIKRGIPLLCLESRIWMPTKEIGFNKSTSSTWAVGCSSLDAKGIEYISHLTDSTTIENITLLMGKIRHEHLMGLNPVSNPLVCNAILHVHRKNVGKFVRGDQWFLAVLKIIATQLQEHFAPSFFINSMNLLEEWDETYLIWMGNEMKKIVKRLRRKPRLLDFYVGAKRRVGFLLDSSQDLSVEGNETVKENEKLETGLIRNFCNIMFSYRLLEQYYQNNLLIISVPMGSNLIPIQFDIFLFLIVSFQLGSARSGLYSVFN</sequence>
<accession>A0AA88XQQ3</accession>
<name>A0AA88XQQ3_PINIB</name>
<dbReference type="AlphaFoldDB" id="A0AA88XQQ3"/>
<proteinExistence type="predicted"/>
<keyword evidence="2" id="KW-1185">Reference proteome</keyword>
<reference evidence="1" key="1">
    <citation type="submission" date="2019-08" db="EMBL/GenBank/DDBJ databases">
        <title>The improved chromosome-level genome for the pearl oyster Pinctada fucata martensii using PacBio sequencing and Hi-C.</title>
        <authorList>
            <person name="Zheng Z."/>
        </authorList>
    </citation>
    <scope>NUCLEOTIDE SEQUENCE</scope>
    <source>
        <strain evidence="1">ZZ-2019</strain>
        <tissue evidence="1">Adductor muscle</tissue>
    </source>
</reference>
<comment type="caution">
    <text evidence="1">The sequence shown here is derived from an EMBL/GenBank/DDBJ whole genome shotgun (WGS) entry which is preliminary data.</text>
</comment>
<evidence type="ECO:0000313" key="2">
    <source>
        <dbReference type="Proteomes" id="UP001186944"/>
    </source>
</evidence>
<protein>
    <submittedName>
        <fullName evidence="1">Uncharacterized protein</fullName>
    </submittedName>
</protein>
<dbReference type="EMBL" id="VSWD01000011">
    <property type="protein sequence ID" value="KAK3088674.1"/>
    <property type="molecule type" value="Genomic_DNA"/>
</dbReference>
<gene>
    <name evidence="1" type="ORF">FSP39_022230</name>
</gene>
<dbReference type="Proteomes" id="UP001186944">
    <property type="component" value="Unassembled WGS sequence"/>
</dbReference>
<organism evidence="1 2">
    <name type="scientific">Pinctada imbricata</name>
    <name type="common">Atlantic pearl-oyster</name>
    <name type="synonym">Pinctada martensii</name>
    <dbReference type="NCBI Taxonomy" id="66713"/>
    <lineage>
        <taxon>Eukaryota</taxon>
        <taxon>Metazoa</taxon>
        <taxon>Spiralia</taxon>
        <taxon>Lophotrochozoa</taxon>
        <taxon>Mollusca</taxon>
        <taxon>Bivalvia</taxon>
        <taxon>Autobranchia</taxon>
        <taxon>Pteriomorphia</taxon>
        <taxon>Pterioida</taxon>
        <taxon>Pterioidea</taxon>
        <taxon>Pteriidae</taxon>
        <taxon>Pinctada</taxon>
    </lineage>
</organism>